<proteinExistence type="predicted"/>
<protein>
    <submittedName>
        <fullName evidence="2">Uncharacterized protein</fullName>
    </submittedName>
</protein>
<sequence>MTAASQNSGDPFYVVTYYKQTCNGDANLNKAMEVLTDKTAQTRLRGVVTNIVNTMPTQIQSIALALIDQSFSGKIVTQAEAQGYVTKIKNLNTATKTAIFKKLPILKKVLNKNEEYSPLFKPYNTILTNLPILVSNKAPTATQRKSINTAMGKMQKFAHNNAVPFIQFALNWLKSLPIADSQNDPTVLQNYRTGAAKIAQTGKVALMLPTTQQIIATYFTTPFKLPESSDAALNALTQEASKYVR</sequence>
<organism evidence="1 2">
    <name type="scientific">Panagrolaimus superbus</name>
    <dbReference type="NCBI Taxonomy" id="310955"/>
    <lineage>
        <taxon>Eukaryota</taxon>
        <taxon>Metazoa</taxon>
        <taxon>Ecdysozoa</taxon>
        <taxon>Nematoda</taxon>
        <taxon>Chromadorea</taxon>
        <taxon>Rhabditida</taxon>
        <taxon>Tylenchina</taxon>
        <taxon>Panagrolaimomorpha</taxon>
        <taxon>Panagrolaimoidea</taxon>
        <taxon>Panagrolaimidae</taxon>
        <taxon>Panagrolaimus</taxon>
    </lineage>
</organism>
<dbReference type="Proteomes" id="UP000887577">
    <property type="component" value="Unplaced"/>
</dbReference>
<dbReference type="AlphaFoldDB" id="A0A914Z3H5"/>
<evidence type="ECO:0000313" key="1">
    <source>
        <dbReference type="Proteomes" id="UP000887577"/>
    </source>
</evidence>
<name>A0A914Z3H5_9BILA</name>
<reference evidence="2" key="1">
    <citation type="submission" date="2022-11" db="UniProtKB">
        <authorList>
            <consortium name="WormBaseParasite"/>
        </authorList>
    </citation>
    <scope>IDENTIFICATION</scope>
</reference>
<keyword evidence="1" id="KW-1185">Reference proteome</keyword>
<evidence type="ECO:0000313" key="2">
    <source>
        <dbReference type="WBParaSite" id="PSU_v2.g6582.t1"/>
    </source>
</evidence>
<dbReference type="WBParaSite" id="PSU_v2.g6582.t1">
    <property type="protein sequence ID" value="PSU_v2.g6582.t1"/>
    <property type="gene ID" value="PSU_v2.g6582"/>
</dbReference>
<accession>A0A914Z3H5</accession>